<dbReference type="GO" id="GO:0003682">
    <property type="term" value="F:chromatin binding"/>
    <property type="evidence" value="ECO:0007669"/>
    <property type="project" value="TreeGrafter"/>
</dbReference>
<dbReference type="GO" id="GO:0042393">
    <property type="term" value="F:histone binding"/>
    <property type="evidence" value="ECO:0007669"/>
    <property type="project" value="TreeGrafter"/>
</dbReference>
<proteinExistence type="predicted"/>
<dbReference type="PANTHER" id="PTHR47025:SF2">
    <property type="entry name" value="AUTOIMMUNE REGULATOR"/>
    <property type="match status" value="1"/>
</dbReference>
<gene>
    <name evidence="4" type="ORF">F3Y22_tig00116965pilonHSYRG00418</name>
</gene>
<sequence>MFSLSFGGKSIGLVPNLQVVLVRDETGPANSENSLDFKLTDCEQEAEHITIAPRTNTKMLNQWCSLLFRSPKLTVFPKSPMSALKCNSSQAKSQGRVTRKDMRMHKLVFEEDGLPDGTELGYSVCRQKRLVGYKRGFGILCTCNNSEISPSQFEAHAGFSSRRKP</sequence>
<dbReference type="PANTHER" id="PTHR47025">
    <property type="entry name" value="AUTOIMMUNE REGULATOR"/>
    <property type="match status" value="1"/>
</dbReference>
<dbReference type="InterPro" id="IPR032308">
    <property type="entry name" value="TDBD"/>
</dbReference>
<keyword evidence="5" id="KW-1185">Reference proteome</keyword>
<accession>A0A6A2WTY6</accession>
<name>A0A6A2WTY6_HIBSY</name>
<dbReference type="GO" id="GO:0000977">
    <property type="term" value="F:RNA polymerase II transcription regulatory region sequence-specific DNA binding"/>
    <property type="evidence" value="ECO:0007669"/>
    <property type="project" value="TreeGrafter"/>
</dbReference>
<keyword evidence="2" id="KW-0539">Nucleus</keyword>
<protein>
    <recommendedName>
        <fullName evidence="3">Tify domain-containing protein</fullName>
    </recommendedName>
</protein>
<reference evidence="4" key="1">
    <citation type="submission" date="2019-09" db="EMBL/GenBank/DDBJ databases">
        <title>Draft genome information of white flower Hibiscus syriacus.</title>
        <authorList>
            <person name="Kim Y.-M."/>
        </authorList>
    </citation>
    <scope>NUCLEOTIDE SEQUENCE [LARGE SCALE GENOMIC DNA]</scope>
    <source>
        <strain evidence="4">YM2019G1</strain>
    </source>
</reference>
<evidence type="ECO:0000313" key="5">
    <source>
        <dbReference type="Proteomes" id="UP000436088"/>
    </source>
</evidence>
<dbReference type="Pfam" id="PF16135">
    <property type="entry name" value="TDBD"/>
    <property type="match status" value="1"/>
</dbReference>
<evidence type="ECO:0000259" key="3">
    <source>
        <dbReference type="Pfam" id="PF16135"/>
    </source>
</evidence>
<feature type="domain" description="Tify" evidence="3">
    <location>
        <begin position="136"/>
        <end position="162"/>
    </location>
</feature>
<dbReference type="Proteomes" id="UP000436088">
    <property type="component" value="Unassembled WGS sequence"/>
</dbReference>
<dbReference type="GO" id="GO:0005634">
    <property type="term" value="C:nucleus"/>
    <property type="evidence" value="ECO:0007669"/>
    <property type="project" value="UniProtKB-SubCell"/>
</dbReference>
<evidence type="ECO:0000256" key="1">
    <source>
        <dbReference type="ARBA" id="ARBA00004123"/>
    </source>
</evidence>
<dbReference type="AlphaFoldDB" id="A0A6A2WTY6"/>
<comment type="subcellular location">
    <subcellularLocation>
        <location evidence="1">Nucleus</location>
    </subcellularLocation>
</comment>
<evidence type="ECO:0000313" key="4">
    <source>
        <dbReference type="EMBL" id="KAE8658945.1"/>
    </source>
</evidence>
<comment type="caution">
    <text evidence="4">The sequence shown here is derived from an EMBL/GenBank/DDBJ whole genome shotgun (WGS) entry which is preliminary data.</text>
</comment>
<dbReference type="GO" id="GO:0045944">
    <property type="term" value="P:positive regulation of transcription by RNA polymerase II"/>
    <property type="evidence" value="ECO:0007669"/>
    <property type="project" value="TreeGrafter"/>
</dbReference>
<dbReference type="EMBL" id="VEPZ02001739">
    <property type="protein sequence ID" value="KAE8658945.1"/>
    <property type="molecule type" value="Genomic_DNA"/>
</dbReference>
<evidence type="ECO:0000256" key="2">
    <source>
        <dbReference type="ARBA" id="ARBA00023242"/>
    </source>
</evidence>
<organism evidence="4 5">
    <name type="scientific">Hibiscus syriacus</name>
    <name type="common">Rose of Sharon</name>
    <dbReference type="NCBI Taxonomy" id="106335"/>
    <lineage>
        <taxon>Eukaryota</taxon>
        <taxon>Viridiplantae</taxon>
        <taxon>Streptophyta</taxon>
        <taxon>Embryophyta</taxon>
        <taxon>Tracheophyta</taxon>
        <taxon>Spermatophyta</taxon>
        <taxon>Magnoliopsida</taxon>
        <taxon>eudicotyledons</taxon>
        <taxon>Gunneridae</taxon>
        <taxon>Pentapetalae</taxon>
        <taxon>rosids</taxon>
        <taxon>malvids</taxon>
        <taxon>Malvales</taxon>
        <taxon>Malvaceae</taxon>
        <taxon>Malvoideae</taxon>
        <taxon>Hibiscus</taxon>
    </lineage>
</organism>